<protein>
    <recommendedName>
        <fullName evidence="5">NADH-quinone oxidoreductase subunit N</fullName>
        <ecNumber evidence="5">7.1.1.-</ecNumber>
    </recommendedName>
    <alternativeName>
        <fullName evidence="5">NADH dehydrogenase I subunit N</fullName>
    </alternativeName>
    <alternativeName>
        <fullName evidence="5">NDH-1 subunit N</fullName>
    </alternativeName>
</protein>
<keyword evidence="5" id="KW-0813">Transport</keyword>
<dbReference type="EMBL" id="FNOV01000009">
    <property type="protein sequence ID" value="SDY50283.1"/>
    <property type="molecule type" value="Genomic_DNA"/>
</dbReference>
<dbReference type="GO" id="GO:0012505">
    <property type="term" value="C:endomembrane system"/>
    <property type="evidence" value="ECO:0007669"/>
    <property type="project" value="UniProtKB-SubCell"/>
</dbReference>
<proteinExistence type="inferred from homology"/>
<feature type="transmembrane region" description="Helical" evidence="5">
    <location>
        <begin position="364"/>
        <end position="387"/>
    </location>
</feature>
<keyword evidence="4 5" id="KW-0472">Membrane</keyword>
<keyword evidence="5" id="KW-1278">Translocase</keyword>
<keyword evidence="9" id="KW-1185">Reference proteome</keyword>
<comment type="subunit">
    <text evidence="5">NDH-1 is composed of 14 different subunits. Subunits NuoA, H, J, K, L, M, N constitute the membrane sector of the complex.</text>
</comment>
<evidence type="ECO:0000256" key="3">
    <source>
        <dbReference type="ARBA" id="ARBA00022989"/>
    </source>
</evidence>
<dbReference type="NCBIfam" id="TIGR01770">
    <property type="entry name" value="NDH_I_N"/>
    <property type="match status" value="1"/>
</dbReference>
<feature type="transmembrane region" description="Helical" evidence="5">
    <location>
        <begin position="291"/>
        <end position="310"/>
    </location>
</feature>
<dbReference type="GO" id="GO:0005886">
    <property type="term" value="C:plasma membrane"/>
    <property type="evidence" value="ECO:0007669"/>
    <property type="project" value="UniProtKB-SubCell"/>
</dbReference>
<comment type="subcellular location">
    <subcellularLocation>
        <location evidence="5">Cell membrane</location>
        <topology evidence="5">Multi-pass membrane protein</topology>
    </subcellularLocation>
    <subcellularLocation>
        <location evidence="1">Endomembrane system</location>
        <topology evidence="1">Multi-pass membrane protein</topology>
    </subcellularLocation>
    <subcellularLocation>
        <location evidence="6">Membrane</location>
        <topology evidence="6">Multi-pass membrane protein</topology>
    </subcellularLocation>
</comment>
<feature type="domain" description="NADH:quinone oxidoreductase/Mrp antiporter transmembrane" evidence="7">
    <location>
        <begin position="113"/>
        <end position="412"/>
    </location>
</feature>
<feature type="transmembrane region" description="Helical" evidence="5">
    <location>
        <begin position="25"/>
        <end position="43"/>
    </location>
</feature>
<comment type="catalytic activity">
    <reaction evidence="5">
        <text>a quinone + NADH + 5 H(+)(in) = a quinol + NAD(+) + 4 H(+)(out)</text>
        <dbReference type="Rhea" id="RHEA:57888"/>
        <dbReference type="ChEBI" id="CHEBI:15378"/>
        <dbReference type="ChEBI" id="CHEBI:24646"/>
        <dbReference type="ChEBI" id="CHEBI:57540"/>
        <dbReference type="ChEBI" id="CHEBI:57945"/>
        <dbReference type="ChEBI" id="CHEBI:132124"/>
    </reaction>
</comment>
<dbReference type="GO" id="GO:0048038">
    <property type="term" value="F:quinone binding"/>
    <property type="evidence" value="ECO:0007669"/>
    <property type="project" value="UniProtKB-KW"/>
</dbReference>
<evidence type="ECO:0000313" key="8">
    <source>
        <dbReference type="EMBL" id="SDY50283.1"/>
    </source>
</evidence>
<organism evidence="8 9">
    <name type="scientific">Hymenobacter psychrophilus</name>
    <dbReference type="NCBI Taxonomy" id="651662"/>
    <lineage>
        <taxon>Bacteria</taxon>
        <taxon>Pseudomonadati</taxon>
        <taxon>Bacteroidota</taxon>
        <taxon>Cytophagia</taxon>
        <taxon>Cytophagales</taxon>
        <taxon>Hymenobacteraceae</taxon>
        <taxon>Hymenobacter</taxon>
    </lineage>
</organism>
<dbReference type="AlphaFoldDB" id="A0A1H3KDW8"/>
<sequence length="471" mass="50637">MNSIILLSALGLGNLFLGFRRSNRLLLPVMMLILGLVLTVNFLDWNQGPQSFFSGMLIIDNFSVAFTGIVLLTALVLVPFSQKYVLDEEANLAEYYSLLLFSLVGAIMLASYNHLLMLFLGIEILSVAMYVLAGSDKRNMRSNEAALKYFLMGAFFTGILLFGMALVYGATGTLELSSISFSVQNPVNASLRPMLYIGMLLMLLGIGFKVGAAPFHFWTPDVYEGTPTFFTAFMSTVVKTAGFAAFLKLLVQVFPAATAQGVWLPTLTAMCVLTLLVGNVGAVAQTSVKRMLAYSSISHAGYLFIALVAFNGALEGASANGIMFYSLAYSVATVSAFGVLKLVADARHREDYAGFQGLAKTNPLLAFCLTVSMLSLAGIPLTGGFFGKFFVFMAAVENGYIGLVIFAVVMSMVSIYYYLRPIIAMYMRDADDATTEAVPVPVTTFQSGALLVLALLTVLLGVLPGLLAGVL</sequence>
<dbReference type="HAMAP" id="MF_00445">
    <property type="entry name" value="NDH1_NuoN_1"/>
    <property type="match status" value="1"/>
</dbReference>
<dbReference type="GO" id="GO:0042773">
    <property type="term" value="P:ATP synthesis coupled electron transport"/>
    <property type="evidence" value="ECO:0007669"/>
    <property type="project" value="InterPro"/>
</dbReference>
<feature type="transmembrane region" description="Helical" evidence="5">
    <location>
        <begin position="449"/>
        <end position="470"/>
    </location>
</feature>
<keyword evidence="5" id="KW-0874">Quinone</keyword>
<dbReference type="InterPro" id="IPR010096">
    <property type="entry name" value="NADH-Q_OxRdtase_suN/2"/>
</dbReference>
<evidence type="ECO:0000256" key="5">
    <source>
        <dbReference type="HAMAP-Rule" id="MF_00445"/>
    </source>
</evidence>
<feature type="transmembrane region" description="Helical" evidence="5">
    <location>
        <begin position="115"/>
        <end position="133"/>
    </location>
</feature>
<dbReference type="STRING" id="651662.SAMN04488069_10996"/>
<keyword evidence="3 5" id="KW-1133">Transmembrane helix</keyword>
<dbReference type="Proteomes" id="UP000199249">
    <property type="component" value="Unassembled WGS sequence"/>
</dbReference>
<keyword evidence="2 5" id="KW-0812">Transmembrane</keyword>
<comment type="similarity">
    <text evidence="5">Belongs to the complex I subunit 2 family.</text>
</comment>
<keyword evidence="5" id="KW-1003">Cell membrane</keyword>
<feature type="transmembrane region" description="Helical" evidence="5">
    <location>
        <begin position="145"/>
        <end position="168"/>
    </location>
</feature>
<feature type="transmembrane region" description="Helical" evidence="5">
    <location>
        <begin position="229"/>
        <end position="250"/>
    </location>
</feature>
<feature type="transmembrane region" description="Helical" evidence="5">
    <location>
        <begin position="322"/>
        <end position="343"/>
    </location>
</feature>
<keyword evidence="5" id="KW-0520">NAD</keyword>
<name>A0A1H3KDW8_9BACT</name>
<dbReference type="EC" id="7.1.1.-" evidence="5"/>
<evidence type="ECO:0000256" key="6">
    <source>
        <dbReference type="RuleBase" id="RU000320"/>
    </source>
</evidence>
<evidence type="ECO:0000259" key="7">
    <source>
        <dbReference type="Pfam" id="PF00361"/>
    </source>
</evidence>
<dbReference type="RefSeq" id="WP_092741244.1">
    <property type="nucleotide sequence ID" value="NZ_FNOV01000009.1"/>
</dbReference>
<reference evidence="9" key="1">
    <citation type="submission" date="2016-10" db="EMBL/GenBank/DDBJ databases">
        <authorList>
            <person name="Varghese N."/>
            <person name="Submissions S."/>
        </authorList>
    </citation>
    <scope>NUCLEOTIDE SEQUENCE [LARGE SCALE GENOMIC DNA]</scope>
    <source>
        <strain evidence="9">CGMCC 1.8975</strain>
    </source>
</reference>
<evidence type="ECO:0000256" key="1">
    <source>
        <dbReference type="ARBA" id="ARBA00004127"/>
    </source>
</evidence>
<dbReference type="Pfam" id="PF00361">
    <property type="entry name" value="Proton_antipo_M"/>
    <property type="match status" value="1"/>
</dbReference>
<dbReference type="OrthoDB" id="9811718at2"/>
<comment type="function">
    <text evidence="5">NDH-1 shuttles electrons from NADH, via FMN and iron-sulfur (Fe-S) centers, to quinones in the respiratory chain. The immediate electron acceptor for the enzyme in this species is believed to be a menaquinone. Couples the redox reaction to proton translocation (for every two electrons transferred, four hydrogen ions are translocated across the cytoplasmic membrane), and thus conserves the redox energy in a proton gradient.</text>
</comment>
<feature type="transmembrane region" description="Helical" evidence="5">
    <location>
        <begin position="262"/>
        <end position="284"/>
    </location>
</feature>
<evidence type="ECO:0000256" key="4">
    <source>
        <dbReference type="ARBA" id="ARBA00023136"/>
    </source>
</evidence>
<gene>
    <name evidence="5" type="primary">nuoN</name>
    <name evidence="8" type="ORF">SAMN04488069_10996</name>
</gene>
<feature type="transmembrane region" description="Helical" evidence="5">
    <location>
        <begin position="55"/>
        <end position="80"/>
    </location>
</feature>
<dbReference type="GO" id="GO:0008137">
    <property type="term" value="F:NADH dehydrogenase (ubiquinone) activity"/>
    <property type="evidence" value="ECO:0007669"/>
    <property type="project" value="InterPro"/>
</dbReference>
<dbReference type="PANTHER" id="PTHR22773">
    <property type="entry name" value="NADH DEHYDROGENASE"/>
    <property type="match status" value="1"/>
</dbReference>
<accession>A0A1H3KDW8</accession>
<feature type="transmembrane region" description="Helical" evidence="5">
    <location>
        <begin position="92"/>
        <end position="109"/>
    </location>
</feature>
<dbReference type="InterPro" id="IPR001750">
    <property type="entry name" value="ND/Mrp_TM"/>
</dbReference>
<feature type="transmembrane region" description="Helical" evidence="5">
    <location>
        <begin position="194"/>
        <end position="217"/>
    </location>
</feature>
<dbReference type="GO" id="GO:0050136">
    <property type="term" value="F:NADH dehydrogenase (quinone) (non-electrogenic) activity"/>
    <property type="evidence" value="ECO:0007669"/>
    <property type="project" value="UniProtKB-UniRule"/>
</dbReference>
<evidence type="ECO:0000313" key="9">
    <source>
        <dbReference type="Proteomes" id="UP000199249"/>
    </source>
</evidence>
<evidence type="ECO:0000256" key="2">
    <source>
        <dbReference type="ARBA" id="ARBA00022692"/>
    </source>
</evidence>
<feature type="transmembrane region" description="Helical" evidence="5">
    <location>
        <begin position="399"/>
        <end position="419"/>
    </location>
</feature>